<dbReference type="AlphaFoldDB" id="A0A1Y1SXG1"/>
<dbReference type="Gene3D" id="3.40.50.2300">
    <property type="match status" value="1"/>
</dbReference>
<evidence type="ECO:0000313" key="4">
    <source>
        <dbReference type="Proteomes" id="UP000192746"/>
    </source>
</evidence>
<dbReference type="InterPro" id="IPR011006">
    <property type="entry name" value="CheY-like_superfamily"/>
</dbReference>
<dbReference type="EMBL" id="ARYN01000077">
    <property type="protein sequence ID" value="ORL43469.1"/>
    <property type="molecule type" value="Genomic_DNA"/>
</dbReference>
<protein>
    <recommendedName>
        <fullName evidence="2">Response regulatory domain-containing protein</fullName>
    </recommendedName>
</protein>
<dbReference type="PROSITE" id="PS50110">
    <property type="entry name" value="RESPONSE_REGULATORY"/>
    <property type="match status" value="1"/>
</dbReference>
<dbReference type="GO" id="GO:0000160">
    <property type="term" value="P:phosphorelay signal transduction system"/>
    <property type="evidence" value="ECO:0007669"/>
    <property type="project" value="InterPro"/>
</dbReference>
<accession>A0A1Y1SXG1</accession>
<feature type="non-terminal residue" evidence="3">
    <location>
        <position position="46"/>
    </location>
</feature>
<organism evidence="3 4">
    <name type="scientific">Zunongwangia atlantica 22II14-10F7</name>
    <dbReference type="NCBI Taxonomy" id="1185767"/>
    <lineage>
        <taxon>Bacteria</taxon>
        <taxon>Pseudomonadati</taxon>
        <taxon>Bacteroidota</taxon>
        <taxon>Flavobacteriia</taxon>
        <taxon>Flavobacteriales</taxon>
        <taxon>Flavobacteriaceae</taxon>
        <taxon>Zunongwangia</taxon>
    </lineage>
</organism>
<reference evidence="3 4" key="1">
    <citation type="submission" date="2013-04" db="EMBL/GenBank/DDBJ databases">
        <title>Zunongwangia sp. 22II14-10F7 Genome Sequencing.</title>
        <authorList>
            <person name="Lai Q."/>
            <person name="Shao Z."/>
        </authorList>
    </citation>
    <scope>NUCLEOTIDE SEQUENCE [LARGE SCALE GENOMIC DNA]</scope>
    <source>
        <strain evidence="3 4">22II14-10F7</strain>
    </source>
</reference>
<name>A0A1Y1SXG1_9FLAO</name>
<comment type="caution">
    <text evidence="1">Lacks conserved residue(s) required for the propagation of feature annotation.</text>
</comment>
<keyword evidence="4" id="KW-1185">Reference proteome</keyword>
<evidence type="ECO:0000313" key="3">
    <source>
        <dbReference type="EMBL" id="ORL43469.1"/>
    </source>
</evidence>
<comment type="caution">
    <text evidence="3">The sequence shown here is derived from an EMBL/GenBank/DDBJ whole genome shotgun (WGS) entry which is preliminary data.</text>
</comment>
<evidence type="ECO:0000259" key="2">
    <source>
        <dbReference type="PROSITE" id="PS50110"/>
    </source>
</evidence>
<dbReference type="SUPFAM" id="SSF52172">
    <property type="entry name" value="CheY-like"/>
    <property type="match status" value="1"/>
</dbReference>
<dbReference type="InterPro" id="IPR001789">
    <property type="entry name" value="Sig_transdc_resp-reg_receiver"/>
</dbReference>
<evidence type="ECO:0000256" key="1">
    <source>
        <dbReference type="PROSITE-ProRule" id="PRU00169"/>
    </source>
</evidence>
<dbReference type="Proteomes" id="UP000192746">
    <property type="component" value="Unassembled WGS sequence"/>
</dbReference>
<sequence>MKNILLVEDSLLIERALSFRLKHYGYNVIHALNGKKAIGILENNRI</sequence>
<gene>
    <name evidence="3" type="ORF">IIF7_20656</name>
</gene>
<feature type="domain" description="Response regulatory" evidence="2">
    <location>
        <begin position="3"/>
        <end position="46"/>
    </location>
</feature>
<proteinExistence type="predicted"/>